<accession>A0A5N4BRD0</accession>
<gene>
    <name evidence="1" type="ORF">F8D52_07850</name>
</gene>
<keyword evidence="2" id="KW-1185">Reference proteome</keyword>
<dbReference type="Proteomes" id="UP000326384">
    <property type="component" value="Unassembled WGS sequence"/>
</dbReference>
<dbReference type="RefSeq" id="WP_152289559.1">
    <property type="nucleotide sequence ID" value="NZ_VTPV01000004.1"/>
</dbReference>
<reference evidence="1 2" key="1">
    <citation type="journal article" date="2019" name="Stand. Genomic Sci.">
        <title>Draft Whole-Genome Sequence of a Novel Chryseobacterium viscerum Strain Isolated from Fresh Water at Dripping Springs, New Mexico.</title>
        <authorList>
            <person name="Kyndt J.A."/>
            <person name="Moore T.C."/>
        </authorList>
    </citation>
    <scope>NUCLEOTIDE SEQUENCE [LARGE SCALE GENOMIC DNA]</scope>
    <source>
        <strain evidence="1 2">DPS</strain>
    </source>
</reference>
<protein>
    <submittedName>
        <fullName evidence="1">Uncharacterized protein</fullName>
    </submittedName>
</protein>
<name>A0A5N4BRD0_9FLAO</name>
<sequence>MKSLAELQDLLLDEIQNNLNKEVVSENHDYYNEYTGYISVLLASILEKRLLKDTDWNSNRWIDDSLLTKLKLSDEKLSVWGIMIWGIKNSNKQWTDPFYFEIKFKIENEKFNNYTFLFGDLDNHEISYEDFANNRNYWDVDYYKTDDWNASDRNWKYIIAE</sequence>
<dbReference type="EMBL" id="VTPV01000004">
    <property type="protein sequence ID" value="KAB1230977.1"/>
    <property type="molecule type" value="Genomic_DNA"/>
</dbReference>
<evidence type="ECO:0000313" key="2">
    <source>
        <dbReference type="Proteomes" id="UP000326384"/>
    </source>
</evidence>
<organism evidence="1 2">
    <name type="scientific">Chryseobacterium viscerum</name>
    <dbReference type="NCBI Taxonomy" id="1037377"/>
    <lineage>
        <taxon>Bacteria</taxon>
        <taxon>Pseudomonadati</taxon>
        <taxon>Bacteroidota</taxon>
        <taxon>Flavobacteriia</taxon>
        <taxon>Flavobacteriales</taxon>
        <taxon>Weeksellaceae</taxon>
        <taxon>Chryseobacterium group</taxon>
        <taxon>Chryseobacterium</taxon>
    </lineage>
</organism>
<comment type="caution">
    <text evidence="1">The sequence shown here is derived from an EMBL/GenBank/DDBJ whole genome shotgun (WGS) entry which is preliminary data.</text>
</comment>
<proteinExistence type="predicted"/>
<evidence type="ECO:0000313" key="1">
    <source>
        <dbReference type="EMBL" id="KAB1230977.1"/>
    </source>
</evidence>